<dbReference type="Pfam" id="PF13472">
    <property type="entry name" value="Lipase_GDSL_2"/>
    <property type="match status" value="1"/>
</dbReference>
<organism evidence="2 3">
    <name type="scientific">Microbacterium phage Footloose</name>
    <dbReference type="NCBI Taxonomy" id="2836048"/>
    <lineage>
        <taxon>Viruses</taxon>
        <taxon>Duplodnaviria</taxon>
        <taxon>Heunggongvirae</taxon>
        <taxon>Uroviricota</taxon>
        <taxon>Caudoviricetes</taxon>
        <taxon>Footloosevirus</taxon>
        <taxon>Footloosevirus footloose</taxon>
    </lineage>
</organism>
<dbReference type="GO" id="GO:0004622">
    <property type="term" value="F:phosphatidylcholine lysophospholipase activity"/>
    <property type="evidence" value="ECO:0007669"/>
    <property type="project" value="TreeGrafter"/>
</dbReference>
<proteinExistence type="predicted"/>
<keyword evidence="3" id="KW-1185">Reference proteome</keyword>
<dbReference type="Proteomes" id="UP000693692">
    <property type="component" value="Segment"/>
</dbReference>
<reference evidence="2" key="1">
    <citation type="submission" date="2021-05" db="EMBL/GenBank/DDBJ databases">
        <authorList>
            <person name="Brink J."/>
            <person name="Busse A.L."/>
            <person name="Crowley H.J."/>
            <person name="Hall C.J."/>
            <person name="Hetherington P."/>
            <person name="Hovde T.M."/>
            <person name="Johnson J.A."/>
            <person name="Karch K.E."/>
            <person name="Krueger C.J."/>
            <person name="Lundberg T.J."/>
            <person name="Madla Sanchez I."/>
            <person name="Mathiesen C."/>
            <person name="Moore L.J."/>
            <person name="Nordberg R.J."/>
            <person name="Petersen I.M."/>
            <person name="Piton K.L."/>
            <person name="Rozycki S.T."/>
            <person name="Rutten E."/>
            <person name="Samuelson I.O."/>
            <person name="Sarkilahti S.K."/>
            <person name="Schubert K.A."/>
            <person name="Stamness T.F."/>
            <person name="Tinman A.J."/>
            <person name="Tutterrow P.B."/>
            <person name="Wanzek N.C."/>
            <person name="Wheeler C.D."/>
            <person name="Spring A.M."/>
            <person name="Klyczek K."/>
            <person name="Garlena R.A."/>
            <person name="Russell D.A."/>
            <person name="Pope W.H."/>
            <person name="Jacobs-Sera D."/>
            <person name="Hatfull G.F."/>
        </authorList>
    </citation>
    <scope>NUCLEOTIDE SEQUENCE</scope>
</reference>
<evidence type="ECO:0000313" key="3">
    <source>
        <dbReference type="Proteomes" id="UP000693692"/>
    </source>
</evidence>
<dbReference type="InterPro" id="IPR036514">
    <property type="entry name" value="SGNH_hydro_sf"/>
</dbReference>
<gene>
    <name evidence="2" type="primary">27</name>
    <name evidence="2" type="ORF">SEA_FOOTLOOSE_27</name>
</gene>
<dbReference type="EMBL" id="MZ150789">
    <property type="protein sequence ID" value="QWY84609.1"/>
    <property type="molecule type" value="Genomic_DNA"/>
</dbReference>
<dbReference type="RefSeq" id="YP_010754424.1">
    <property type="nucleotide sequence ID" value="NC_073460.1"/>
</dbReference>
<dbReference type="PANTHER" id="PTHR30383">
    <property type="entry name" value="THIOESTERASE 1/PROTEASE 1/LYSOPHOSPHOLIPASE L1"/>
    <property type="match status" value="1"/>
</dbReference>
<feature type="domain" description="SGNH hydrolase-type esterase" evidence="1">
    <location>
        <begin position="64"/>
        <end position="249"/>
    </location>
</feature>
<protein>
    <submittedName>
        <fullName evidence="2">Esterase</fullName>
    </submittedName>
</protein>
<dbReference type="SUPFAM" id="SSF52266">
    <property type="entry name" value="SGNH hydrolase"/>
    <property type="match status" value="1"/>
</dbReference>
<name>A0A8F3IPZ0_9CAUD</name>
<evidence type="ECO:0000259" key="1">
    <source>
        <dbReference type="Pfam" id="PF13472"/>
    </source>
</evidence>
<dbReference type="GeneID" id="80019015"/>
<dbReference type="Gene3D" id="3.40.50.1110">
    <property type="entry name" value="SGNH hydrolase"/>
    <property type="match status" value="1"/>
</dbReference>
<dbReference type="InterPro" id="IPR051532">
    <property type="entry name" value="Ester_Hydrolysis_Enzymes"/>
</dbReference>
<sequence>MADRLVAVNDADYRLPPPVRQALATDLNTPSSELGVALGEVIAEAAEDTAARYQLRPSGSGFLAFGDSITTAQEMSAGGAGYGGAWPQMACALSQQRLNFRGNAGVSGNTSTQIRARISEALALSPSIVAVLAGANNITAPTSDSAAAFATYKDDIRAICTTLRDAGIRVILCTILPRRGALHTATRLATTMKWNAWLREYARNGAEFPEDRGGFELIDFFDLLVDPSTGQFKPEYDCGDGLHPSQAAHLLMAQTVVARVQSYAYTPIKATLDAGDAYNLIGHPLLADGPAATPTSWIPTGAAGSDWTEGAVTDADFKGRAWEVAVTASSGSTFRELQSFSVSTGFTAGDTMLICARSKITVSSGITPSPFAGWRLRLLAFGSTPATMTPVGGLSVVSGSALHWFRYTVPAGTTSMQVSSVVGSLPAGANFTIRMGEFGLFNLTKMGYA</sequence>
<evidence type="ECO:0000313" key="2">
    <source>
        <dbReference type="EMBL" id="QWY84609.1"/>
    </source>
</evidence>
<accession>A0A8F3IPZ0</accession>
<dbReference type="PANTHER" id="PTHR30383:SF5">
    <property type="entry name" value="SGNH HYDROLASE-TYPE ESTERASE DOMAIN-CONTAINING PROTEIN"/>
    <property type="match status" value="1"/>
</dbReference>
<dbReference type="KEGG" id="vg:80019015"/>
<dbReference type="InterPro" id="IPR013830">
    <property type="entry name" value="SGNH_hydro"/>
</dbReference>